<dbReference type="Pfam" id="PF13641">
    <property type="entry name" value="Glyco_tranf_2_3"/>
    <property type="match status" value="1"/>
</dbReference>
<evidence type="ECO:0000256" key="4">
    <source>
        <dbReference type="ARBA" id="ARBA00022692"/>
    </source>
</evidence>
<evidence type="ECO:0000256" key="6">
    <source>
        <dbReference type="ARBA" id="ARBA00023136"/>
    </source>
</evidence>
<evidence type="ECO:0000256" key="7">
    <source>
        <dbReference type="SAM" id="MobiDB-lite"/>
    </source>
</evidence>
<feature type="domain" description="Type II secretion system protein GspE N-terminal" evidence="9">
    <location>
        <begin position="99"/>
        <end position="176"/>
    </location>
</feature>
<keyword evidence="2" id="KW-0328">Glycosyltransferase</keyword>
<feature type="region of interest" description="Disordered" evidence="7">
    <location>
        <begin position="1"/>
        <end position="31"/>
    </location>
</feature>
<dbReference type="InterPro" id="IPR037257">
    <property type="entry name" value="T2SS_E_N_sf"/>
</dbReference>
<dbReference type="Proteomes" id="UP000298631">
    <property type="component" value="Plasmid unnamed1"/>
</dbReference>
<feature type="transmembrane region" description="Helical" evidence="8">
    <location>
        <begin position="553"/>
        <end position="575"/>
    </location>
</feature>
<dbReference type="Pfam" id="PF05157">
    <property type="entry name" value="MshEN"/>
    <property type="match status" value="1"/>
</dbReference>
<accession>A0A4P8EIL6</accession>
<protein>
    <submittedName>
        <fullName evidence="10">Glycosyltransferase</fullName>
    </submittedName>
</protein>
<name>A0A4P8EIL6_9RHOB</name>
<dbReference type="PANTHER" id="PTHR43867">
    <property type="entry name" value="CELLULOSE SYNTHASE CATALYTIC SUBUNIT A [UDP-FORMING]"/>
    <property type="match status" value="1"/>
</dbReference>
<keyword evidence="5 8" id="KW-1133">Transmembrane helix</keyword>
<dbReference type="GO" id="GO:0016757">
    <property type="term" value="F:glycosyltransferase activity"/>
    <property type="evidence" value="ECO:0007669"/>
    <property type="project" value="UniProtKB-KW"/>
</dbReference>
<comment type="subcellular location">
    <subcellularLocation>
        <location evidence="1">Membrane</location>
        <topology evidence="1">Multi-pass membrane protein</topology>
    </subcellularLocation>
</comment>
<evidence type="ECO:0000256" key="2">
    <source>
        <dbReference type="ARBA" id="ARBA00022676"/>
    </source>
</evidence>
<keyword evidence="11" id="KW-1185">Reference proteome</keyword>
<dbReference type="GO" id="GO:0016020">
    <property type="term" value="C:membrane"/>
    <property type="evidence" value="ECO:0007669"/>
    <property type="project" value="UniProtKB-SubCell"/>
</dbReference>
<dbReference type="InterPro" id="IPR050321">
    <property type="entry name" value="Glycosyltr_2/OpgH_subfam"/>
</dbReference>
<feature type="transmembrane region" description="Helical" evidence="8">
    <location>
        <begin position="206"/>
        <end position="223"/>
    </location>
</feature>
<evidence type="ECO:0000259" key="9">
    <source>
        <dbReference type="Pfam" id="PF05157"/>
    </source>
</evidence>
<geneLocation type="plasmid" evidence="10 11">
    <name>unnamed1</name>
</geneLocation>
<feature type="transmembrane region" description="Helical" evidence="8">
    <location>
        <begin position="523"/>
        <end position="547"/>
    </location>
</feature>
<dbReference type="OrthoDB" id="7431422at2"/>
<organism evidence="10 11">
    <name type="scientific">Pseudorhodobacter turbinis</name>
    <dbReference type="NCBI Taxonomy" id="2500533"/>
    <lineage>
        <taxon>Bacteria</taxon>
        <taxon>Pseudomonadati</taxon>
        <taxon>Pseudomonadota</taxon>
        <taxon>Alphaproteobacteria</taxon>
        <taxon>Rhodobacterales</taxon>
        <taxon>Paracoccaceae</taxon>
        <taxon>Pseudorhodobacter</taxon>
    </lineage>
</organism>
<evidence type="ECO:0000256" key="8">
    <source>
        <dbReference type="SAM" id="Phobius"/>
    </source>
</evidence>
<dbReference type="RefSeq" id="WP_137194790.1">
    <property type="nucleotide sequence ID" value="NZ_CP039965.1"/>
</dbReference>
<evidence type="ECO:0000313" key="10">
    <source>
        <dbReference type="EMBL" id="QCO56981.1"/>
    </source>
</evidence>
<dbReference type="InterPro" id="IPR029044">
    <property type="entry name" value="Nucleotide-diphossugar_trans"/>
</dbReference>
<dbReference type="SUPFAM" id="SSF53448">
    <property type="entry name" value="Nucleotide-diphospho-sugar transferases"/>
    <property type="match status" value="1"/>
</dbReference>
<keyword evidence="6 8" id="KW-0472">Membrane</keyword>
<evidence type="ECO:0000256" key="5">
    <source>
        <dbReference type="ARBA" id="ARBA00022989"/>
    </source>
</evidence>
<dbReference type="InterPro" id="IPR007831">
    <property type="entry name" value="T2SS_GspE_N"/>
</dbReference>
<evidence type="ECO:0000256" key="3">
    <source>
        <dbReference type="ARBA" id="ARBA00022679"/>
    </source>
</evidence>
<proteinExistence type="predicted"/>
<evidence type="ECO:0000313" key="11">
    <source>
        <dbReference type="Proteomes" id="UP000298631"/>
    </source>
</evidence>
<keyword evidence="4 8" id="KW-0812">Transmembrane</keyword>
<reference evidence="10 11" key="1">
    <citation type="submission" date="2019-05" db="EMBL/GenBank/DDBJ databases">
        <title>Pseudorhodobacter turbinis sp. nov., isolated from the gut of the Korean turban shell.</title>
        <authorList>
            <person name="Jeong Y.-S."/>
            <person name="Kang W.-R."/>
            <person name="Bae J.-W."/>
        </authorList>
    </citation>
    <scope>NUCLEOTIDE SEQUENCE [LARGE SCALE GENOMIC DNA]</scope>
    <source>
        <strain evidence="10 11">S12M18</strain>
        <plasmid evidence="10 11">unnamed1</plasmid>
    </source>
</reference>
<dbReference type="KEGG" id="pseb:EOK75_14395"/>
<feature type="transmembrane region" description="Helical" evidence="8">
    <location>
        <begin position="596"/>
        <end position="615"/>
    </location>
</feature>
<dbReference type="SUPFAM" id="SSF160246">
    <property type="entry name" value="EspE N-terminal domain-like"/>
    <property type="match status" value="1"/>
</dbReference>
<dbReference type="EMBL" id="CP039965">
    <property type="protein sequence ID" value="QCO56981.1"/>
    <property type="molecule type" value="Genomic_DNA"/>
</dbReference>
<keyword evidence="10" id="KW-0614">Plasmid</keyword>
<dbReference type="Gene3D" id="3.90.550.10">
    <property type="entry name" value="Spore Coat Polysaccharide Biosynthesis Protein SpsA, Chain A"/>
    <property type="match status" value="1"/>
</dbReference>
<sequence length="642" mass="71979">MIAALPLRAPSHTHQPESHNNASVKLKPAPEKGRQITITAPSVRSLGVTLLREGLISPDALLMALSLQKRHSGRLCDILLSRHFIEEKPLYEAQARHWNVRLIDPLRQTPDPRLIDMIGAATCLREGFVPWQHAGQAVVIATAYPEEFARHYKWLRSVYGPVIMALAPASKIHQAVMKARAGVLNEAAENRVSTAESCRNWGSEGLAIKVALFFATIMFGLWLSPTFMALAFTAWASLTLALSTGLRLGAVFAALKSTPPSPPPPIIARLPTVSIMVALFEEGNIASRLVRRLDRLDYPRDLLDILLVVEEKDNLTRDALQSVDLPPWIRVVVVPDGPLKTKPRALNFALDLCRGSIIGVYDAEDAPEPSQIHKVVERFYQREGDVACLQGVLDFYNPQTNWLSRCFTMEYAAWFRIILPGLQRLGLAIPLGGTTLFFRRDALEELGGWDAHNVTEDADLGMRLARHGYRTEILDTVTEEEANCRAIPWVKQRSRWLKGYMMTWAVHMRSPRLLWKQLGARKFIGFQILFLCTLSQFLLAPVLWSFWLVPLGVPHPLAAALPPVVMLGLVGLYLLTEVINLTVNIMGLSKTKHKMSLLWVPTLHFYFPLGALASYKAAWEMVTKPFYWDKTSHGHFDQSAPE</sequence>
<gene>
    <name evidence="10" type="ORF">EOK75_14395</name>
</gene>
<dbReference type="PANTHER" id="PTHR43867:SF2">
    <property type="entry name" value="CELLULOSE SYNTHASE CATALYTIC SUBUNIT A [UDP-FORMING]"/>
    <property type="match status" value="1"/>
</dbReference>
<keyword evidence="3 10" id="KW-0808">Transferase</keyword>
<dbReference type="AlphaFoldDB" id="A0A4P8EIL6"/>
<evidence type="ECO:0000256" key="1">
    <source>
        <dbReference type="ARBA" id="ARBA00004141"/>
    </source>
</evidence>